<feature type="binding site" evidence="11">
    <location>
        <position position="213"/>
    </location>
    <ligand>
        <name>Zn(2+)</name>
        <dbReference type="ChEBI" id="CHEBI:29105"/>
    </ligand>
</feature>
<gene>
    <name evidence="11" type="primary">queC</name>
    <name evidence="12" type="ORF">C7379_10654</name>
</gene>
<dbReference type="InterPro" id="IPR014729">
    <property type="entry name" value="Rossmann-like_a/b/a_fold"/>
</dbReference>
<dbReference type="GO" id="GO:0016879">
    <property type="term" value="F:ligase activity, forming carbon-nitrogen bonds"/>
    <property type="evidence" value="ECO:0007669"/>
    <property type="project" value="UniProtKB-UniRule"/>
</dbReference>
<evidence type="ECO:0000256" key="2">
    <source>
        <dbReference type="ARBA" id="ARBA00022598"/>
    </source>
</evidence>
<dbReference type="Proteomes" id="UP000245870">
    <property type="component" value="Unassembled WGS sequence"/>
</dbReference>
<dbReference type="OrthoDB" id="9789567at2"/>
<feature type="binding site" evidence="11">
    <location>
        <position position="216"/>
    </location>
    <ligand>
        <name>Zn(2+)</name>
        <dbReference type="ChEBI" id="CHEBI:29105"/>
    </ligand>
</feature>
<dbReference type="Pfam" id="PF06508">
    <property type="entry name" value="QueC"/>
    <property type="match status" value="1"/>
</dbReference>
<evidence type="ECO:0000256" key="6">
    <source>
        <dbReference type="ARBA" id="ARBA00022833"/>
    </source>
</evidence>
<comment type="caution">
    <text evidence="12">The sequence shown here is derived from an EMBL/GenBank/DDBJ whole genome shotgun (WGS) entry which is preliminary data.</text>
</comment>
<comment type="function">
    <text evidence="11">Catalyzes the ATP-dependent conversion of 7-carboxy-7-deazaguanine (CDG) to 7-cyano-7-deazaguanine (preQ(0)).</text>
</comment>
<keyword evidence="3 11" id="KW-0479">Metal-binding</keyword>
<evidence type="ECO:0000256" key="1">
    <source>
        <dbReference type="ARBA" id="ARBA00005061"/>
    </source>
</evidence>
<comment type="pathway">
    <text evidence="1 11">Purine metabolism; 7-cyano-7-deazaguanine biosynthesis.</text>
</comment>
<dbReference type="GO" id="GO:0008270">
    <property type="term" value="F:zinc ion binding"/>
    <property type="evidence" value="ECO:0007669"/>
    <property type="project" value="UniProtKB-UniRule"/>
</dbReference>
<evidence type="ECO:0000256" key="8">
    <source>
        <dbReference type="ARBA" id="ARBA00037993"/>
    </source>
</evidence>
<feature type="binding site" evidence="11">
    <location>
        <position position="202"/>
    </location>
    <ligand>
        <name>Zn(2+)</name>
        <dbReference type="ChEBI" id="CHEBI:29105"/>
    </ligand>
</feature>
<keyword evidence="2 11" id="KW-0436">Ligase</keyword>
<keyword evidence="4 11" id="KW-0547">Nucleotide-binding</keyword>
<dbReference type="UniPathway" id="UPA00391"/>
<evidence type="ECO:0000256" key="5">
    <source>
        <dbReference type="ARBA" id="ARBA00022785"/>
    </source>
</evidence>
<evidence type="ECO:0000256" key="9">
    <source>
        <dbReference type="ARBA" id="ARBA00039149"/>
    </source>
</evidence>
<evidence type="ECO:0000256" key="10">
    <source>
        <dbReference type="ARBA" id="ARBA00047890"/>
    </source>
</evidence>
<sequence length="236" mass="26469">MTEKKEEVSPRDNSIEKENKADCVLIVSGGMDSITMLYEFKDRIALGISFDYGSKHNAKEIPLAKLHCQRLGIPHLTIPLHFMAQYFRSSLLKGGEDIPEGNYDDDNMRSTVVPFRNGIMLSIATGIAESHDLRYVMMANHSGDHTIYPDCTPQFVQAMSQATEAGTFPGIKILAPYTRINKADIARRGKILKIDYSETWSCYKGEEFHCGVCGTCRERREALAEAGIDDTTIYMD</sequence>
<evidence type="ECO:0000313" key="12">
    <source>
        <dbReference type="EMBL" id="PVX56483.1"/>
    </source>
</evidence>
<dbReference type="EC" id="6.3.4.20" evidence="9 11"/>
<keyword evidence="6 11" id="KW-0862">Zinc</keyword>
<dbReference type="InterPro" id="IPR018317">
    <property type="entry name" value="QueC"/>
</dbReference>
<dbReference type="PANTHER" id="PTHR42914:SF1">
    <property type="entry name" value="7-CYANO-7-DEAZAGUANINE SYNTHASE"/>
    <property type="match status" value="1"/>
</dbReference>
<dbReference type="GO" id="GO:0008616">
    <property type="term" value="P:tRNA queuosine(34) biosynthetic process"/>
    <property type="evidence" value="ECO:0007669"/>
    <property type="project" value="UniProtKB-UniRule"/>
</dbReference>
<dbReference type="HAMAP" id="MF_01633">
    <property type="entry name" value="QueC"/>
    <property type="match status" value="1"/>
</dbReference>
<feature type="binding site" evidence="11">
    <location>
        <begin position="27"/>
        <end position="37"/>
    </location>
    <ligand>
        <name>ATP</name>
        <dbReference type="ChEBI" id="CHEBI:30616"/>
    </ligand>
</feature>
<protein>
    <recommendedName>
        <fullName evidence="9 11">7-cyano-7-deazaguanine synthase</fullName>
        <ecNumber evidence="9 11">6.3.4.20</ecNumber>
    </recommendedName>
    <alternativeName>
        <fullName evidence="11">7-cyano-7-carbaguanine synthase</fullName>
    </alternativeName>
    <alternativeName>
        <fullName evidence="11">PreQ(0) synthase</fullName>
    </alternativeName>
    <alternativeName>
        <fullName evidence="11">Queuosine biosynthesis protein QueC</fullName>
    </alternativeName>
</protein>
<dbReference type="CDD" id="cd01995">
    <property type="entry name" value="QueC-like"/>
    <property type="match status" value="1"/>
</dbReference>
<reference evidence="12 13" key="1">
    <citation type="submission" date="2018-05" db="EMBL/GenBank/DDBJ databases">
        <title>Genomic Encyclopedia of Type Strains, Phase IV (KMG-IV): sequencing the most valuable type-strain genomes for metagenomic binning, comparative biology and taxonomic classification.</title>
        <authorList>
            <person name="Goeker M."/>
        </authorList>
    </citation>
    <scope>NUCLEOTIDE SEQUENCE [LARGE SCALE GENOMIC DNA]</scope>
    <source>
        <strain evidence="12 13">DSM 100333</strain>
    </source>
</reference>
<name>A0A2U0UFV2_9BACT</name>
<comment type="catalytic activity">
    <reaction evidence="10 11">
        <text>7-carboxy-7-carbaguanine + NH4(+) + 2 ATP = 7-cyano-7-carbaguanine + 2 AMP + 2 diphosphate + 2 H(+)</text>
        <dbReference type="Rhea" id="RHEA:27982"/>
        <dbReference type="ChEBI" id="CHEBI:15378"/>
        <dbReference type="ChEBI" id="CHEBI:28938"/>
        <dbReference type="ChEBI" id="CHEBI:30616"/>
        <dbReference type="ChEBI" id="CHEBI:33019"/>
        <dbReference type="ChEBI" id="CHEBI:45075"/>
        <dbReference type="ChEBI" id="CHEBI:61036"/>
        <dbReference type="ChEBI" id="CHEBI:456215"/>
        <dbReference type="EC" id="6.3.4.20"/>
    </reaction>
</comment>
<dbReference type="NCBIfam" id="TIGR00364">
    <property type="entry name" value="7-cyano-7-deazaguanine synthase QueC"/>
    <property type="match status" value="1"/>
</dbReference>
<comment type="cofactor">
    <cofactor evidence="11">
        <name>Zn(2+)</name>
        <dbReference type="ChEBI" id="CHEBI:29105"/>
    </cofactor>
    <text evidence="11">Binds 1 zinc ion per subunit.</text>
</comment>
<keyword evidence="7 11" id="KW-0067">ATP-binding</keyword>
<feature type="binding site" evidence="11">
    <location>
        <position position="210"/>
    </location>
    <ligand>
        <name>Zn(2+)</name>
        <dbReference type="ChEBI" id="CHEBI:29105"/>
    </ligand>
</feature>
<evidence type="ECO:0000313" key="13">
    <source>
        <dbReference type="Proteomes" id="UP000245870"/>
    </source>
</evidence>
<accession>A0A2U0UFV2</accession>
<dbReference type="SUPFAM" id="SSF52402">
    <property type="entry name" value="Adenine nucleotide alpha hydrolases-like"/>
    <property type="match status" value="1"/>
</dbReference>
<keyword evidence="5 11" id="KW-0671">Queuosine biosynthesis</keyword>
<evidence type="ECO:0000256" key="11">
    <source>
        <dbReference type="HAMAP-Rule" id="MF_01633"/>
    </source>
</evidence>
<evidence type="ECO:0000256" key="4">
    <source>
        <dbReference type="ARBA" id="ARBA00022741"/>
    </source>
</evidence>
<dbReference type="PANTHER" id="PTHR42914">
    <property type="entry name" value="7-CYANO-7-DEAZAGUANINE SYNTHASE"/>
    <property type="match status" value="1"/>
</dbReference>
<dbReference type="PIRSF" id="PIRSF006293">
    <property type="entry name" value="ExsB"/>
    <property type="match status" value="1"/>
</dbReference>
<dbReference type="Gene3D" id="3.40.50.620">
    <property type="entry name" value="HUPs"/>
    <property type="match status" value="1"/>
</dbReference>
<dbReference type="GO" id="GO:0005524">
    <property type="term" value="F:ATP binding"/>
    <property type="evidence" value="ECO:0007669"/>
    <property type="project" value="UniProtKB-UniRule"/>
</dbReference>
<dbReference type="AlphaFoldDB" id="A0A2U0UFV2"/>
<keyword evidence="13" id="KW-1185">Reference proteome</keyword>
<evidence type="ECO:0000256" key="7">
    <source>
        <dbReference type="ARBA" id="ARBA00022840"/>
    </source>
</evidence>
<evidence type="ECO:0000256" key="3">
    <source>
        <dbReference type="ARBA" id="ARBA00022723"/>
    </source>
</evidence>
<dbReference type="RefSeq" id="WP_116616164.1">
    <property type="nucleotide sequence ID" value="NZ_QENY01000006.1"/>
</dbReference>
<proteinExistence type="inferred from homology"/>
<dbReference type="EMBL" id="QENY01000006">
    <property type="protein sequence ID" value="PVX56483.1"/>
    <property type="molecule type" value="Genomic_DNA"/>
</dbReference>
<organism evidence="12 13">
    <name type="scientific">Hallella colorans</name>
    <dbReference type="NCBI Taxonomy" id="1703337"/>
    <lineage>
        <taxon>Bacteria</taxon>
        <taxon>Pseudomonadati</taxon>
        <taxon>Bacteroidota</taxon>
        <taxon>Bacteroidia</taxon>
        <taxon>Bacteroidales</taxon>
        <taxon>Prevotellaceae</taxon>
        <taxon>Hallella</taxon>
    </lineage>
</organism>
<comment type="similarity">
    <text evidence="8 11">Belongs to the QueC family.</text>
</comment>